<evidence type="ECO:0000256" key="8">
    <source>
        <dbReference type="ARBA" id="ARBA00022741"/>
    </source>
</evidence>
<comment type="catalytic activity">
    <reaction evidence="15">
        <text>tRNA(Thr) + L-threonine + ATP = L-threonyl-tRNA(Thr) + AMP + diphosphate + H(+)</text>
        <dbReference type="Rhea" id="RHEA:24624"/>
        <dbReference type="Rhea" id="RHEA-COMP:9670"/>
        <dbReference type="Rhea" id="RHEA-COMP:9704"/>
        <dbReference type="ChEBI" id="CHEBI:15378"/>
        <dbReference type="ChEBI" id="CHEBI:30616"/>
        <dbReference type="ChEBI" id="CHEBI:33019"/>
        <dbReference type="ChEBI" id="CHEBI:57926"/>
        <dbReference type="ChEBI" id="CHEBI:78442"/>
        <dbReference type="ChEBI" id="CHEBI:78534"/>
        <dbReference type="ChEBI" id="CHEBI:456215"/>
        <dbReference type="EC" id="6.1.1.3"/>
    </reaction>
</comment>
<keyword evidence="5" id="KW-0820">tRNA-binding</keyword>
<organism evidence="18">
    <name type="scientific">hydrothermal vent metagenome</name>
    <dbReference type="NCBI Taxonomy" id="652676"/>
    <lineage>
        <taxon>unclassified sequences</taxon>
        <taxon>metagenomes</taxon>
        <taxon>ecological metagenomes</taxon>
    </lineage>
</organism>
<dbReference type="InterPro" id="IPR002314">
    <property type="entry name" value="aa-tRNA-synt_IIb"/>
</dbReference>
<evidence type="ECO:0000259" key="17">
    <source>
        <dbReference type="PROSITE" id="PS51880"/>
    </source>
</evidence>
<dbReference type="PROSITE" id="PS51880">
    <property type="entry name" value="TGS"/>
    <property type="match status" value="1"/>
</dbReference>
<dbReference type="GO" id="GO:0000049">
    <property type="term" value="F:tRNA binding"/>
    <property type="evidence" value="ECO:0007669"/>
    <property type="project" value="UniProtKB-KW"/>
</dbReference>
<dbReference type="HAMAP" id="MF_00184">
    <property type="entry name" value="Thr_tRNA_synth"/>
    <property type="match status" value="1"/>
</dbReference>
<evidence type="ECO:0000256" key="4">
    <source>
        <dbReference type="ARBA" id="ARBA00022490"/>
    </source>
</evidence>
<accession>A0A3B0TML7</accession>
<dbReference type="Gene3D" id="3.30.930.10">
    <property type="entry name" value="Bira Bifunctional Protein, Domain 2"/>
    <property type="match status" value="1"/>
</dbReference>
<dbReference type="FunFam" id="3.30.930.10:FF:000019">
    <property type="entry name" value="Threonine--tRNA ligase"/>
    <property type="match status" value="1"/>
</dbReference>
<dbReference type="Gene3D" id="3.30.980.10">
    <property type="entry name" value="Threonyl-trna Synthetase, Chain A, domain 2"/>
    <property type="match status" value="1"/>
</dbReference>
<dbReference type="InterPro" id="IPR047246">
    <property type="entry name" value="ThrRS_anticodon"/>
</dbReference>
<keyword evidence="11" id="KW-0694">RNA-binding</keyword>
<dbReference type="GO" id="GO:0004829">
    <property type="term" value="F:threonine-tRNA ligase activity"/>
    <property type="evidence" value="ECO:0007669"/>
    <property type="project" value="UniProtKB-EC"/>
</dbReference>
<evidence type="ECO:0000256" key="13">
    <source>
        <dbReference type="ARBA" id="ARBA00023146"/>
    </source>
</evidence>
<keyword evidence="9" id="KW-0862">Zinc</keyword>
<dbReference type="InterPro" id="IPR004154">
    <property type="entry name" value="Anticodon-bd"/>
</dbReference>
<dbReference type="Pfam" id="PF03129">
    <property type="entry name" value="HGTP_anticodon"/>
    <property type="match status" value="1"/>
</dbReference>
<dbReference type="InterPro" id="IPR004095">
    <property type="entry name" value="TGS"/>
</dbReference>
<evidence type="ECO:0000256" key="10">
    <source>
        <dbReference type="ARBA" id="ARBA00022840"/>
    </source>
</evidence>
<evidence type="ECO:0000259" key="16">
    <source>
        <dbReference type="PROSITE" id="PS50862"/>
    </source>
</evidence>
<keyword evidence="7" id="KW-0479">Metal-binding</keyword>
<dbReference type="EMBL" id="UOEK01000455">
    <property type="protein sequence ID" value="VAW08286.1"/>
    <property type="molecule type" value="Genomic_DNA"/>
</dbReference>
<dbReference type="SUPFAM" id="SSF55186">
    <property type="entry name" value="ThrRS/AlaRS common domain"/>
    <property type="match status" value="1"/>
</dbReference>
<dbReference type="PRINTS" id="PR01047">
    <property type="entry name" value="TRNASYNTHTHR"/>
</dbReference>
<dbReference type="Pfam" id="PF07973">
    <property type="entry name" value="tRNA_SAD"/>
    <property type="match status" value="1"/>
</dbReference>
<name>A0A3B0TML7_9ZZZZ</name>
<comment type="similarity">
    <text evidence="2">Belongs to the class-II aminoacyl-tRNA synthetase family.</text>
</comment>
<dbReference type="NCBIfam" id="TIGR00418">
    <property type="entry name" value="thrS"/>
    <property type="match status" value="1"/>
</dbReference>
<dbReference type="SUPFAM" id="SSF55681">
    <property type="entry name" value="Class II aaRS and biotin synthetases"/>
    <property type="match status" value="1"/>
</dbReference>
<evidence type="ECO:0000313" key="18">
    <source>
        <dbReference type="EMBL" id="VAW08286.1"/>
    </source>
</evidence>
<dbReference type="Pfam" id="PF00587">
    <property type="entry name" value="tRNA-synt_2b"/>
    <property type="match status" value="1"/>
</dbReference>
<dbReference type="InterPro" id="IPR012947">
    <property type="entry name" value="tRNA_SAD"/>
</dbReference>
<dbReference type="InterPro" id="IPR012676">
    <property type="entry name" value="TGS-like"/>
</dbReference>
<feature type="domain" description="Aminoacyl-transfer RNA synthetases class-II family profile" evidence="16">
    <location>
        <begin position="261"/>
        <end position="540"/>
    </location>
</feature>
<gene>
    <name evidence="18" type="ORF">MNBD_ACTINO02-1886</name>
</gene>
<evidence type="ECO:0000256" key="5">
    <source>
        <dbReference type="ARBA" id="ARBA00022555"/>
    </source>
</evidence>
<proteinExistence type="inferred from homology"/>
<evidence type="ECO:0000256" key="14">
    <source>
        <dbReference type="ARBA" id="ARBA00031900"/>
    </source>
</evidence>
<dbReference type="GO" id="GO:0046872">
    <property type="term" value="F:metal ion binding"/>
    <property type="evidence" value="ECO:0007669"/>
    <property type="project" value="UniProtKB-KW"/>
</dbReference>
<dbReference type="FunFam" id="3.30.980.10:FF:000005">
    <property type="entry name" value="Threonyl-tRNA synthetase, mitochondrial"/>
    <property type="match status" value="1"/>
</dbReference>
<dbReference type="PROSITE" id="PS50862">
    <property type="entry name" value="AA_TRNA_LIGASE_II"/>
    <property type="match status" value="1"/>
</dbReference>
<keyword evidence="8" id="KW-0547">Nucleotide-binding</keyword>
<dbReference type="InterPro" id="IPR045864">
    <property type="entry name" value="aa-tRNA-synth_II/BPL/LPL"/>
</dbReference>
<dbReference type="CDD" id="cd00860">
    <property type="entry name" value="ThrRS_anticodon"/>
    <property type="match status" value="1"/>
</dbReference>
<evidence type="ECO:0000256" key="9">
    <source>
        <dbReference type="ARBA" id="ARBA00022833"/>
    </source>
</evidence>
<keyword evidence="10" id="KW-0067">ATP-binding</keyword>
<dbReference type="InterPro" id="IPR012675">
    <property type="entry name" value="Beta-grasp_dom_sf"/>
</dbReference>
<dbReference type="CDD" id="cd00771">
    <property type="entry name" value="ThrRS_core"/>
    <property type="match status" value="1"/>
</dbReference>
<sequence>MSVRLTYPDGSIHEFDSGTTGYDVAMSIGSRLAKAAVAVKIDDAPYDLHRPIETGGSFSVITEASDDGRFIVRHSTAHVLAQAVLDLHEGATFAIGPPITDGFYYDFNIGRPFTPEDLDALEGRMDEIIAEDQPFERGVLTIPDALDVFKDHQYKVEIIQGVDEAQGAGSDEVSIYRNLSFVDLCRGPHVPSTGRIKAKKLLRSAGSYWRGDEKRDQLQRIYGTAWESKKELDAYLFRVEEAKRRDHRKLGAELDLFSFPPRLGPGLAVWHPKGALLRKEIEDYSRRTHLAGGYDMVFSPHVAKAELWETSGHLEFYADGMYPPMELDGETEYRLKPMNCPFHIMIFDGKGRSYRDLPMRLFELGTVYRYERSGVVHGLMRARGFTQDDSHIFCTEDQLGGELASLLEFVLSVLRDFGFDEFEADLSTRPEKWVGEEDLWDKAEEALAESLREADLEYTVAEGEGAFYGPKIDIHVRDAIGRRWQLSTIQVDFAQPINFDLGYTSPENSRTRPVMIHRALLGSIERFIGILIEHYAGALPGWLSPVQATIIPVADRHIEYANKVAGELRESGLRIAVDAADDTVGEKIRRAVTQKHPAVIVVGDNDVENTTTGLRLRGSDNEERGVALAETVTRLRDLCAAPR</sequence>
<evidence type="ECO:0000256" key="7">
    <source>
        <dbReference type="ARBA" id="ARBA00022723"/>
    </source>
</evidence>
<dbReference type="SUPFAM" id="SSF52954">
    <property type="entry name" value="Class II aaRS ABD-related"/>
    <property type="match status" value="1"/>
</dbReference>
<dbReference type="EC" id="6.1.1.3" evidence="3"/>
<dbReference type="SMART" id="SM00863">
    <property type="entry name" value="tRNA_SAD"/>
    <property type="match status" value="1"/>
</dbReference>
<keyword evidence="13 18" id="KW-0030">Aminoacyl-tRNA synthetase</keyword>
<dbReference type="SUPFAM" id="SSF81271">
    <property type="entry name" value="TGS-like"/>
    <property type="match status" value="1"/>
</dbReference>
<evidence type="ECO:0000256" key="11">
    <source>
        <dbReference type="ARBA" id="ARBA00022884"/>
    </source>
</evidence>
<dbReference type="InterPro" id="IPR033728">
    <property type="entry name" value="ThrRS_core"/>
</dbReference>
<evidence type="ECO:0000256" key="2">
    <source>
        <dbReference type="ARBA" id="ARBA00008226"/>
    </source>
</evidence>
<evidence type="ECO:0000256" key="15">
    <source>
        <dbReference type="ARBA" id="ARBA00049515"/>
    </source>
</evidence>
<dbReference type="GO" id="GO:0005737">
    <property type="term" value="C:cytoplasm"/>
    <property type="evidence" value="ECO:0007669"/>
    <property type="project" value="UniProtKB-SubCell"/>
</dbReference>
<feature type="domain" description="TGS" evidence="17">
    <location>
        <begin position="1"/>
        <end position="62"/>
    </location>
</feature>
<dbReference type="InterPro" id="IPR006195">
    <property type="entry name" value="aa-tRNA-synth_II"/>
</dbReference>
<dbReference type="GO" id="GO:0006435">
    <property type="term" value="P:threonyl-tRNA aminoacylation"/>
    <property type="evidence" value="ECO:0007669"/>
    <property type="project" value="InterPro"/>
</dbReference>
<reference evidence="18" key="1">
    <citation type="submission" date="2018-06" db="EMBL/GenBank/DDBJ databases">
        <authorList>
            <person name="Zhirakovskaya E."/>
        </authorList>
    </citation>
    <scope>NUCLEOTIDE SEQUENCE</scope>
</reference>
<dbReference type="InterPro" id="IPR018163">
    <property type="entry name" value="Thr/Ala-tRNA-synth_IIc_edit"/>
</dbReference>
<dbReference type="PANTHER" id="PTHR11451:SF44">
    <property type="entry name" value="THREONINE--TRNA LIGASE, CHLOROPLASTIC_MITOCHONDRIAL 2"/>
    <property type="match status" value="1"/>
</dbReference>
<keyword evidence="12" id="KW-0648">Protein biosynthesis</keyword>
<dbReference type="Gene3D" id="3.40.50.800">
    <property type="entry name" value="Anticodon-binding domain"/>
    <property type="match status" value="1"/>
</dbReference>
<dbReference type="AlphaFoldDB" id="A0A3B0TML7"/>
<evidence type="ECO:0000256" key="1">
    <source>
        <dbReference type="ARBA" id="ARBA00004496"/>
    </source>
</evidence>
<protein>
    <recommendedName>
        <fullName evidence="3">threonine--tRNA ligase</fullName>
        <ecNumber evidence="3">6.1.1.3</ecNumber>
    </recommendedName>
    <alternativeName>
        <fullName evidence="14">Threonyl-tRNA synthetase</fullName>
    </alternativeName>
</protein>
<keyword evidence="6 18" id="KW-0436">Ligase</keyword>
<dbReference type="Gene3D" id="3.10.20.30">
    <property type="match status" value="1"/>
</dbReference>
<evidence type="ECO:0000256" key="3">
    <source>
        <dbReference type="ARBA" id="ARBA00013163"/>
    </source>
</evidence>
<dbReference type="Pfam" id="PF02824">
    <property type="entry name" value="TGS"/>
    <property type="match status" value="1"/>
</dbReference>
<evidence type="ECO:0000256" key="12">
    <source>
        <dbReference type="ARBA" id="ARBA00022917"/>
    </source>
</evidence>
<dbReference type="PANTHER" id="PTHR11451">
    <property type="entry name" value="THREONINE-TRNA LIGASE"/>
    <property type="match status" value="1"/>
</dbReference>
<dbReference type="CDD" id="cd01667">
    <property type="entry name" value="TGS_ThrRS"/>
    <property type="match status" value="1"/>
</dbReference>
<evidence type="ECO:0000256" key="6">
    <source>
        <dbReference type="ARBA" id="ARBA00022598"/>
    </source>
</evidence>
<keyword evidence="4" id="KW-0963">Cytoplasm</keyword>
<dbReference type="InterPro" id="IPR002320">
    <property type="entry name" value="Thr-tRNA-ligase_IIa"/>
</dbReference>
<dbReference type="GO" id="GO:0005524">
    <property type="term" value="F:ATP binding"/>
    <property type="evidence" value="ECO:0007669"/>
    <property type="project" value="UniProtKB-KW"/>
</dbReference>
<comment type="subcellular location">
    <subcellularLocation>
        <location evidence="1">Cytoplasm</location>
    </subcellularLocation>
</comment>
<dbReference type="InterPro" id="IPR036621">
    <property type="entry name" value="Anticodon-bd_dom_sf"/>
</dbReference>
<dbReference type="Gene3D" id="3.30.54.20">
    <property type="match status" value="1"/>
</dbReference>